<dbReference type="Gene3D" id="3.30.530.20">
    <property type="match status" value="1"/>
</dbReference>
<feature type="chain" id="PRO_5014538812" evidence="1">
    <location>
        <begin position="26"/>
        <end position="302"/>
    </location>
</feature>
<reference evidence="2 4" key="1">
    <citation type="submission" date="2016-08" db="EMBL/GenBank/DDBJ databases">
        <authorList>
            <consortium name="Pathogen Informatics"/>
        </authorList>
    </citation>
    <scope>NUCLEOTIDE SEQUENCE</scope>
    <source>
        <strain evidence="2">AJ</strain>
        <strain evidence="3 4">CB</strain>
    </source>
</reference>
<dbReference type="EMBL" id="FMIL01000290">
    <property type="protein sequence ID" value="SCL88940.1"/>
    <property type="molecule type" value="Genomic_DNA"/>
</dbReference>
<name>A0A1C6WKK5_PLACU</name>
<dbReference type="SUPFAM" id="SSF55961">
    <property type="entry name" value="Bet v1-like"/>
    <property type="match status" value="1"/>
</dbReference>
<evidence type="ECO:0000313" key="4">
    <source>
        <dbReference type="Proteomes" id="UP000195489"/>
    </source>
</evidence>
<gene>
    <name evidence="2" type="ORF">PCHAJ_000514100</name>
    <name evidence="3" type="ORF">PCHCB_000526200</name>
</gene>
<dbReference type="Proteomes" id="UP000507163">
    <property type="component" value="Unassembled WGS sequence"/>
</dbReference>
<organism evidence="2">
    <name type="scientific">Plasmodium chabaudi chabaudi</name>
    <dbReference type="NCBI Taxonomy" id="31271"/>
    <lineage>
        <taxon>Eukaryota</taxon>
        <taxon>Sar</taxon>
        <taxon>Alveolata</taxon>
        <taxon>Apicomplexa</taxon>
        <taxon>Aconoidasida</taxon>
        <taxon>Haemosporida</taxon>
        <taxon>Plasmodiidae</taxon>
        <taxon>Plasmodium</taxon>
        <taxon>Plasmodium (Vinckeia)</taxon>
    </lineage>
</organism>
<dbReference type="InterPro" id="IPR023393">
    <property type="entry name" value="START-like_dom_sf"/>
</dbReference>
<feature type="signal peptide" evidence="1">
    <location>
        <begin position="1"/>
        <end position="25"/>
    </location>
</feature>
<dbReference type="EMBL" id="FMIM01000305">
    <property type="protein sequence ID" value="SCL89523.1"/>
    <property type="molecule type" value="Genomic_DNA"/>
</dbReference>
<proteinExistence type="predicted"/>
<protein>
    <submittedName>
        <fullName evidence="2">Fam-a protein</fullName>
    </submittedName>
</protein>
<dbReference type="Proteomes" id="UP000195489">
    <property type="component" value="Unassembled WGS sequence"/>
</dbReference>
<evidence type="ECO:0000313" key="3">
    <source>
        <dbReference type="EMBL" id="SCL89523.1"/>
    </source>
</evidence>
<dbReference type="InterPro" id="IPR006486">
    <property type="entry name" value="PYST_A"/>
</dbReference>
<dbReference type="NCBIfam" id="TIGR01599">
    <property type="entry name" value="PYST-A"/>
    <property type="match status" value="1"/>
</dbReference>
<keyword evidence="1" id="KW-0732">Signal</keyword>
<sequence>MNKIYMKIVFSLLTLFAYVSNKALGSESISSEIKLSNSLKHNVVYDQYEIYEQNKHLACTNLEEQLQANEIMHQALNKFYEYFMYECNYKLYAKYNKDTSSHFHKYTNNPDVGKLDITIHHPHMYDEIVNILWDPNGEKKYNPDFIGGKVFRTYNPNLLLIQQRYKNGFMGRQDYFYALALKHKPSKDTTIIVMSSVNVNDHNRKDGKKYENAIVNSANSFETNIDSEEDIKNGKLNKMFVHLSGYSITKYIDHVEIIHIDSIDGDIPSKLPHWYKLSNKSERLARLIELSNYIDRKVYNTQ</sequence>
<dbReference type="AlphaFoldDB" id="A0A1C6WKK5"/>
<evidence type="ECO:0000256" key="1">
    <source>
        <dbReference type="SAM" id="SignalP"/>
    </source>
</evidence>
<accession>A0A1C6WKK5</accession>
<evidence type="ECO:0000313" key="2">
    <source>
        <dbReference type="EMBL" id="SCL88940.1"/>
    </source>
</evidence>